<dbReference type="EMBL" id="CH991543">
    <property type="protein sequence ID" value="EDQ92314.1"/>
    <property type="molecule type" value="Genomic_DNA"/>
</dbReference>
<evidence type="ECO:0000256" key="7">
    <source>
        <dbReference type="ARBA" id="ARBA00033323"/>
    </source>
</evidence>
<proteinExistence type="inferred from homology"/>
<dbReference type="GeneID" id="5887793"/>
<dbReference type="Proteomes" id="UP000001357">
    <property type="component" value="Unassembled WGS sequence"/>
</dbReference>
<evidence type="ECO:0000256" key="9">
    <source>
        <dbReference type="RuleBase" id="RU361234"/>
    </source>
</evidence>
<dbReference type="GO" id="GO:0006437">
    <property type="term" value="P:tyrosyl-tRNA aminoacylation"/>
    <property type="evidence" value="ECO:0007669"/>
    <property type="project" value="InterPro"/>
</dbReference>
<dbReference type="eggNOG" id="KOG2623">
    <property type="taxonomic scope" value="Eukaryota"/>
</dbReference>
<sequence>MGQGDGWEGVENEESRAEAAFQGVPGCGWSTEREELVRHLSSGERVFYCGFDPTARSLHLGNLLSIMGLLHAALDGHYAVALIGGATGHVGDPSGRNSERDPLSSDALFENAISIDLSLQTIFQNASDMAKETDAERPELCDHLKLVNNVAWYERMSVLDFMVKVGKHARMHTMLGKDSVKSRLAQPEGMSYAEFSYQLFQGWDFVELNQRYLCTIQLGGSDQWGNMLAGIELLRKCQDVQGHAITLPLMTTAAGVKFGKSMGNAIWLNEDMTSPYQLYQFLFNTDDADCAKLLRALTFLPLDHINNIVADHTAAPEKREAQRVLAEQVLRLVHGNEGLERAQNVTKVLHSGGSLAQLDEGDLLAVGIVP</sequence>
<dbReference type="Pfam" id="PF00579">
    <property type="entry name" value="tRNA-synt_1b"/>
    <property type="match status" value="1"/>
</dbReference>
<keyword evidence="11" id="KW-1185">Reference proteome</keyword>
<keyword evidence="4 9" id="KW-0067">ATP-binding</keyword>
<dbReference type="Gene3D" id="3.40.50.620">
    <property type="entry name" value="HUPs"/>
    <property type="match status" value="1"/>
</dbReference>
<comment type="catalytic activity">
    <reaction evidence="8 9">
        <text>tRNA(Tyr) + L-tyrosine + ATP = L-tyrosyl-tRNA(Tyr) + AMP + diphosphate + H(+)</text>
        <dbReference type="Rhea" id="RHEA:10220"/>
        <dbReference type="Rhea" id="RHEA-COMP:9706"/>
        <dbReference type="Rhea" id="RHEA-COMP:9707"/>
        <dbReference type="ChEBI" id="CHEBI:15378"/>
        <dbReference type="ChEBI" id="CHEBI:30616"/>
        <dbReference type="ChEBI" id="CHEBI:33019"/>
        <dbReference type="ChEBI" id="CHEBI:58315"/>
        <dbReference type="ChEBI" id="CHEBI:78442"/>
        <dbReference type="ChEBI" id="CHEBI:78536"/>
        <dbReference type="ChEBI" id="CHEBI:456215"/>
        <dbReference type="EC" id="6.1.1.1"/>
    </reaction>
</comment>
<dbReference type="PRINTS" id="PR01040">
    <property type="entry name" value="TRNASYNTHTYR"/>
</dbReference>
<dbReference type="FunCoup" id="A9UNW2">
    <property type="interactions" value="1236"/>
</dbReference>
<organism evidence="10 11">
    <name type="scientific">Monosiga brevicollis</name>
    <name type="common">Choanoflagellate</name>
    <dbReference type="NCBI Taxonomy" id="81824"/>
    <lineage>
        <taxon>Eukaryota</taxon>
        <taxon>Choanoflagellata</taxon>
        <taxon>Craspedida</taxon>
        <taxon>Salpingoecidae</taxon>
        <taxon>Monosiga</taxon>
    </lineage>
</organism>
<dbReference type="GO" id="GO:0004831">
    <property type="term" value="F:tyrosine-tRNA ligase activity"/>
    <property type="evidence" value="ECO:0000318"/>
    <property type="project" value="GO_Central"/>
</dbReference>
<dbReference type="PANTHER" id="PTHR11766">
    <property type="entry name" value="TYROSYL-TRNA SYNTHETASE"/>
    <property type="match status" value="1"/>
</dbReference>
<dbReference type="RefSeq" id="XP_001742076.1">
    <property type="nucleotide sequence ID" value="XM_001742024.1"/>
</dbReference>
<reference evidence="10 11" key="1">
    <citation type="journal article" date="2008" name="Nature">
        <title>The genome of the choanoflagellate Monosiga brevicollis and the origin of metazoans.</title>
        <authorList>
            <consortium name="JGI Sequencing"/>
            <person name="King N."/>
            <person name="Westbrook M.J."/>
            <person name="Young S.L."/>
            <person name="Kuo A."/>
            <person name="Abedin M."/>
            <person name="Chapman J."/>
            <person name="Fairclough S."/>
            <person name="Hellsten U."/>
            <person name="Isogai Y."/>
            <person name="Letunic I."/>
            <person name="Marr M."/>
            <person name="Pincus D."/>
            <person name="Putnam N."/>
            <person name="Rokas A."/>
            <person name="Wright K.J."/>
            <person name="Zuzow R."/>
            <person name="Dirks W."/>
            <person name="Good M."/>
            <person name="Goodstein D."/>
            <person name="Lemons D."/>
            <person name="Li W."/>
            <person name="Lyons J.B."/>
            <person name="Morris A."/>
            <person name="Nichols S."/>
            <person name="Richter D.J."/>
            <person name="Salamov A."/>
            <person name="Bork P."/>
            <person name="Lim W.A."/>
            <person name="Manning G."/>
            <person name="Miller W.T."/>
            <person name="McGinnis W."/>
            <person name="Shapiro H."/>
            <person name="Tjian R."/>
            <person name="Grigoriev I.V."/>
            <person name="Rokhsar D."/>
        </authorList>
    </citation>
    <scope>NUCLEOTIDE SEQUENCE [LARGE SCALE GENOMIC DNA]</scope>
    <source>
        <strain evidence="11">MX1 / ATCC 50154</strain>
    </source>
</reference>
<evidence type="ECO:0000256" key="3">
    <source>
        <dbReference type="ARBA" id="ARBA00022741"/>
    </source>
</evidence>
<evidence type="ECO:0000256" key="4">
    <source>
        <dbReference type="ARBA" id="ARBA00022840"/>
    </source>
</evidence>
<dbReference type="NCBIfam" id="TIGR00234">
    <property type="entry name" value="tyrS"/>
    <property type="match status" value="1"/>
</dbReference>
<evidence type="ECO:0000256" key="8">
    <source>
        <dbReference type="ARBA" id="ARBA00048248"/>
    </source>
</evidence>
<comment type="similarity">
    <text evidence="9">Belongs to the class-I aminoacyl-tRNA synthetase family.</text>
</comment>
<evidence type="ECO:0000313" key="11">
    <source>
        <dbReference type="Proteomes" id="UP000001357"/>
    </source>
</evidence>
<protein>
    <recommendedName>
        <fullName evidence="1 9">Tyrosine--tRNA ligase</fullName>
        <ecNumber evidence="1 9">6.1.1.1</ecNumber>
    </recommendedName>
    <alternativeName>
        <fullName evidence="7 9">Tyrosyl-tRNA synthetase</fullName>
    </alternativeName>
</protein>
<dbReference type="EC" id="6.1.1.1" evidence="1 9"/>
<dbReference type="SUPFAM" id="SSF52374">
    <property type="entry name" value="Nucleotidylyl transferase"/>
    <property type="match status" value="1"/>
</dbReference>
<dbReference type="STRING" id="81824.A9UNW2"/>
<accession>A9UNW2</accession>
<gene>
    <name evidence="10" type="ORF">MONBRDRAFT_21005</name>
</gene>
<dbReference type="InterPro" id="IPR014729">
    <property type="entry name" value="Rossmann-like_a/b/a_fold"/>
</dbReference>
<name>A9UNW2_MONBE</name>
<evidence type="ECO:0000256" key="2">
    <source>
        <dbReference type="ARBA" id="ARBA00022598"/>
    </source>
</evidence>
<dbReference type="Gene3D" id="1.10.240.10">
    <property type="entry name" value="Tyrosyl-Transfer RNA Synthetase"/>
    <property type="match status" value="1"/>
</dbReference>
<dbReference type="InterPro" id="IPR024088">
    <property type="entry name" value="Tyr-tRNA-ligase_bac-type"/>
</dbReference>
<evidence type="ECO:0000313" key="10">
    <source>
        <dbReference type="EMBL" id="EDQ92314.1"/>
    </source>
</evidence>
<dbReference type="AlphaFoldDB" id="A9UNW2"/>
<dbReference type="GO" id="GO:0043039">
    <property type="term" value="P:tRNA aminoacylation"/>
    <property type="evidence" value="ECO:0000318"/>
    <property type="project" value="GO_Central"/>
</dbReference>
<dbReference type="PANTHER" id="PTHR11766:SF0">
    <property type="entry name" value="TYROSINE--TRNA LIGASE, MITOCHONDRIAL"/>
    <property type="match status" value="1"/>
</dbReference>
<keyword evidence="6 9" id="KW-0030">Aminoacyl-tRNA synthetase</keyword>
<dbReference type="InterPro" id="IPR002305">
    <property type="entry name" value="aa-tRNA-synth_Ic"/>
</dbReference>
<evidence type="ECO:0000256" key="1">
    <source>
        <dbReference type="ARBA" id="ARBA00013160"/>
    </source>
</evidence>
<keyword evidence="5 9" id="KW-0648">Protein biosynthesis</keyword>
<dbReference type="GO" id="GO:0005739">
    <property type="term" value="C:mitochondrion"/>
    <property type="evidence" value="ECO:0000318"/>
    <property type="project" value="GO_Central"/>
</dbReference>
<dbReference type="GO" id="GO:0005829">
    <property type="term" value="C:cytosol"/>
    <property type="evidence" value="ECO:0000318"/>
    <property type="project" value="GO_Central"/>
</dbReference>
<dbReference type="FunFam" id="1.10.240.10:FF:000001">
    <property type="entry name" value="Tyrosine--tRNA ligase"/>
    <property type="match status" value="1"/>
</dbReference>
<dbReference type="InterPro" id="IPR002307">
    <property type="entry name" value="Tyr-tRNA-ligase"/>
</dbReference>
<evidence type="ECO:0000256" key="5">
    <source>
        <dbReference type="ARBA" id="ARBA00022917"/>
    </source>
</evidence>
<evidence type="ECO:0000256" key="6">
    <source>
        <dbReference type="ARBA" id="ARBA00023146"/>
    </source>
</evidence>
<dbReference type="OMA" id="WEGVENE"/>
<dbReference type="KEGG" id="mbr:MONBRDRAFT_21005"/>
<dbReference type="GO" id="GO:0005524">
    <property type="term" value="F:ATP binding"/>
    <property type="evidence" value="ECO:0007669"/>
    <property type="project" value="UniProtKB-KW"/>
</dbReference>
<dbReference type="InParanoid" id="A9UNW2"/>
<dbReference type="CDD" id="cd00805">
    <property type="entry name" value="TyrRS_core"/>
    <property type="match status" value="1"/>
</dbReference>
<keyword evidence="2 9" id="KW-0436">Ligase</keyword>
<keyword evidence="3 9" id="KW-0547">Nucleotide-binding</keyword>